<dbReference type="EMBL" id="JH430635">
    <property type="status" value="NOT_ANNOTATED_CDS"/>
    <property type="molecule type" value="Genomic_DNA"/>
</dbReference>
<reference evidence="1" key="2">
    <citation type="submission" date="2015-02" db="UniProtKB">
        <authorList>
            <consortium name="EnsemblMetazoa"/>
        </authorList>
    </citation>
    <scope>IDENTIFICATION</scope>
</reference>
<dbReference type="OMA" id="HEISTAN"/>
<name>T1IKU4_STRMM</name>
<organism evidence="1 2">
    <name type="scientific">Strigamia maritima</name>
    <name type="common">European centipede</name>
    <name type="synonym">Geophilus maritimus</name>
    <dbReference type="NCBI Taxonomy" id="126957"/>
    <lineage>
        <taxon>Eukaryota</taxon>
        <taxon>Metazoa</taxon>
        <taxon>Ecdysozoa</taxon>
        <taxon>Arthropoda</taxon>
        <taxon>Myriapoda</taxon>
        <taxon>Chilopoda</taxon>
        <taxon>Pleurostigmophora</taxon>
        <taxon>Geophilomorpha</taxon>
        <taxon>Linotaeniidae</taxon>
        <taxon>Strigamia</taxon>
    </lineage>
</organism>
<keyword evidence="2" id="KW-1185">Reference proteome</keyword>
<sequence>MEDKIFSNVVKFMEKELKYIDENAINSAITHLNNAYYDLDSTEAAKLDFDDRIYRCGYVYRYFTCFTCVAKQALNDLNVDRFFENWLDGRSVIKLTSLGGGPGTDLLTFFLFLQQIDTVVEMRGVVLDLSKDWLNCLQYLFKYYDVWNIYKLSDVEYISFDFLAEIISEDVLNEIRRSDVVSMVKFVSSVGFDREFCTEQLTTILLALKPNAIVFFMDNSGGKYLELMTKIAKVAHLTPISQFQHKNIPIPDSELKEMEMCQYSNMWREPMKTCKVSAAIWRKPIGKK</sequence>
<evidence type="ECO:0000313" key="1">
    <source>
        <dbReference type="EnsemblMetazoa" id="SMAR001551-PA"/>
    </source>
</evidence>
<evidence type="ECO:0000313" key="2">
    <source>
        <dbReference type="Proteomes" id="UP000014500"/>
    </source>
</evidence>
<proteinExistence type="predicted"/>
<dbReference type="Proteomes" id="UP000014500">
    <property type="component" value="Unassembled WGS sequence"/>
</dbReference>
<dbReference type="AlphaFoldDB" id="T1IKU4"/>
<dbReference type="eggNOG" id="ENOG502SZFD">
    <property type="taxonomic scope" value="Eukaryota"/>
</dbReference>
<dbReference type="HOGENOM" id="CLU_088050_0_0_1"/>
<accession>T1IKU4</accession>
<dbReference type="PhylomeDB" id="T1IKU4"/>
<protein>
    <submittedName>
        <fullName evidence="1">Uncharacterized protein</fullName>
    </submittedName>
</protein>
<reference evidence="2" key="1">
    <citation type="submission" date="2011-05" db="EMBL/GenBank/DDBJ databases">
        <authorList>
            <person name="Richards S.R."/>
            <person name="Qu J."/>
            <person name="Jiang H."/>
            <person name="Jhangiani S.N."/>
            <person name="Agravi P."/>
            <person name="Goodspeed R."/>
            <person name="Gross S."/>
            <person name="Mandapat C."/>
            <person name="Jackson L."/>
            <person name="Mathew T."/>
            <person name="Pu L."/>
            <person name="Thornton R."/>
            <person name="Saada N."/>
            <person name="Wilczek-Boney K.B."/>
            <person name="Lee S."/>
            <person name="Kovar C."/>
            <person name="Wu Y."/>
            <person name="Scherer S.E."/>
            <person name="Worley K.C."/>
            <person name="Muzny D.M."/>
            <person name="Gibbs R."/>
        </authorList>
    </citation>
    <scope>NUCLEOTIDE SEQUENCE</scope>
    <source>
        <strain evidence="2">Brora</strain>
    </source>
</reference>
<dbReference type="EnsemblMetazoa" id="SMAR001551-RA">
    <property type="protein sequence ID" value="SMAR001551-PA"/>
    <property type="gene ID" value="SMAR001551"/>
</dbReference>